<dbReference type="Pfam" id="PF02374">
    <property type="entry name" value="ArsA_ATPase"/>
    <property type="match status" value="1"/>
</dbReference>
<organism evidence="4 5">
    <name type="scientific">Rhodococcus spelaei</name>
    <dbReference type="NCBI Taxonomy" id="2546320"/>
    <lineage>
        <taxon>Bacteria</taxon>
        <taxon>Bacillati</taxon>
        <taxon>Actinomycetota</taxon>
        <taxon>Actinomycetes</taxon>
        <taxon>Mycobacteriales</taxon>
        <taxon>Nocardiaceae</taxon>
        <taxon>Rhodococcus</taxon>
    </lineage>
</organism>
<dbReference type="Gene3D" id="3.40.50.300">
    <property type="entry name" value="P-loop containing nucleotide triphosphate hydrolases"/>
    <property type="match status" value="1"/>
</dbReference>
<dbReference type="Proteomes" id="UP000316256">
    <property type="component" value="Unassembled WGS sequence"/>
</dbReference>
<dbReference type="GO" id="GO:0005524">
    <property type="term" value="F:ATP binding"/>
    <property type="evidence" value="ECO:0007669"/>
    <property type="project" value="InterPro"/>
</dbReference>
<evidence type="ECO:0000259" key="3">
    <source>
        <dbReference type="Pfam" id="PF17886"/>
    </source>
</evidence>
<dbReference type="PANTHER" id="PTHR10803">
    <property type="entry name" value="ARSENICAL PUMP-DRIVING ATPASE ARSENITE-TRANSLOCATING ATPASE"/>
    <property type="match status" value="1"/>
</dbReference>
<dbReference type="GO" id="GO:0016887">
    <property type="term" value="F:ATP hydrolysis activity"/>
    <property type="evidence" value="ECO:0007669"/>
    <property type="project" value="InterPro"/>
</dbReference>
<dbReference type="CDD" id="cd02035">
    <property type="entry name" value="ArsA"/>
    <property type="match status" value="1"/>
</dbReference>
<sequence>MQLIVGKGGVGKSTIAAATAIALACKGMRVLVVSLDQAHSLREVFGLPWRPGGADTVSEATEGVEVLELDTLALLEHRLAALSAMVPAGGDHEHGSPLTLPDPEELTGLPGAQELVGLAEVTRLAGSGDWDVVLVDCPATADALRLLTVPELVSDAVERIWPRHRRVMSGAGAAQWQLLAALLVDRLLDSTVPIRALLADGTRTGVRLVVTAQSVAAAEARRTVTALALLGLRLDGVIVNNVLPLYDSQPSGGFEHPVLRWYADRCADQRAAVDGLRDALGDVPVLVGMDCGSEPVGLTPLAALADALFPGASEPLPAGEAAAAPTVVLESGVGVESVYALRLPLPLVDPSTLTVGRVEDDLLIGAAGVRRRVTLASVLRRCVTDSAGFEGGDLVVRFRPDPGVWPT</sequence>
<gene>
    <name evidence="4" type="ORF">FK531_08810</name>
</gene>
<dbReference type="InterPro" id="IPR008978">
    <property type="entry name" value="HSP20-like_chaperone"/>
</dbReference>
<evidence type="ECO:0000313" key="5">
    <source>
        <dbReference type="Proteomes" id="UP000316256"/>
    </source>
</evidence>
<dbReference type="InterPro" id="IPR027417">
    <property type="entry name" value="P-loop_NTPase"/>
</dbReference>
<dbReference type="InterPro" id="IPR040612">
    <property type="entry name" value="ArsA_HSP20-like"/>
</dbReference>
<dbReference type="InterPro" id="IPR016300">
    <property type="entry name" value="ATPase_ArsA/GET3"/>
</dbReference>
<comment type="similarity">
    <text evidence="1">Belongs to the arsA ATPase family.</text>
</comment>
<name>A0A541BMK9_9NOCA</name>
<dbReference type="PROSITE" id="PS51257">
    <property type="entry name" value="PROKAR_LIPOPROTEIN"/>
    <property type="match status" value="1"/>
</dbReference>
<dbReference type="EMBL" id="VIGH01000003">
    <property type="protein sequence ID" value="TQF73571.1"/>
    <property type="molecule type" value="Genomic_DNA"/>
</dbReference>
<dbReference type="AlphaFoldDB" id="A0A541BMK9"/>
<feature type="domain" description="ArsA/GET3 Anion-transporting ATPase-like" evidence="2">
    <location>
        <begin position="3"/>
        <end position="308"/>
    </location>
</feature>
<dbReference type="InterPro" id="IPR025723">
    <property type="entry name" value="ArsA/GET3_ATPase-like"/>
</dbReference>
<evidence type="ECO:0000259" key="2">
    <source>
        <dbReference type="Pfam" id="PF02374"/>
    </source>
</evidence>
<reference evidence="4 5" key="1">
    <citation type="submission" date="2019-06" db="EMBL/GenBank/DDBJ databases">
        <title>Rhodococcus spaelei sp. nov., isolated from a cave.</title>
        <authorList>
            <person name="Lee S.D."/>
        </authorList>
    </citation>
    <scope>NUCLEOTIDE SEQUENCE [LARGE SCALE GENOMIC DNA]</scope>
    <source>
        <strain evidence="4 5">C9-5</strain>
    </source>
</reference>
<dbReference type="OrthoDB" id="9780677at2"/>
<keyword evidence="5" id="KW-1185">Reference proteome</keyword>
<accession>A0A541BMK9</accession>
<protein>
    <submittedName>
        <fullName evidence="4">ArsA family ATPase</fullName>
    </submittedName>
</protein>
<evidence type="ECO:0000313" key="4">
    <source>
        <dbReference type="EMBL" id="TQF73571.1"/>
    </source>
</evidence>
<dbReference type="SUPFAM" id="SSF52540">
    <property type="entry name" value="P-loop containing nucleoside triphosphate hydrolases"/>
    <property type="match status" value="1"/>
</dbReference>
<dbReference type="Gene3D" id="2.60.40.790">
    <property type="match status" value="1"/>
</dbReference>
<comment type="caution">
    <text evidence="4">The sequence shown here is derived from an EMBL/GenBank/DDBJ whole genome shotgun (WGS) entry which is preliminary data.</text>
</comment>
<proteinExistence type="inferred from homology"/>
<evidence type="ECO:0000256" key="1">
    <source>
        <dbReference type="ARBA" id="ARBA00011040"/>
    </source>
</evidence>
<dbReference type="RefSeq" id="WP_142097784.1">
    <property type="nucleotide sequence ID" value="NZ_VIGH01000003.1"/>
</dbReference>
<feature type="domain" description="ArsA HSP20-like" evidence="3">
    <location>
        <begin position="338"/>
        <end position="398"/>
    </location>
</feature>
<dbReference type="PANTHER" id="PTHR10803:SF3">
    <property type="entry name" value="ATPASE GET3"/>
    <property type="match status" value="1"/>
</dbReference>
<dbReference type="Pfam" id="PF17886">
    <property type="entry name" value="ArsA_HSP20"/>
    <property type="match status" value="1"/>
</dbReference>